<sequence>MPDKKSLKNRRLFLQQALAAVPGMTLLGITGHQSLFASTAWAAPGQQTPYRPTFFTAAEWMFINAAADRLIPSNEDGPGAVELGVPEFIDRQMESGYGHGEFWYMSGPFVTDVDFTLGYQLQFTPREFYRAAIADIDQACVNMHGHVFAGLDAATQDSVLEKLQAGTFTLPHIAKPAEFFIQLLANTKEGYFSDPMYGGNRHMGSWKMIGFPGARADFADWMLQPGRVYPLGPVSIQGEKA</sequence>
<evidence type="ECO:0000313" key="1">
    <source>
        <dbReference type="EMBL" id="RBM08250.1"/>
    </source>
</evidence>
<evidence type="ECO:0000313" key="2">
    <source>
        <dbReference type="Proteomes" id="UP000252680"/>
    </source>
</evidence>
<reference evidence="1 2" key="1">
    <citation type="submission" date="2018-05" db="EMBL/GenBank/DDBJ databases">
        <title>Komagataeibacter cocois sp. nov., for a novel cellulose- producing strain isolated from coconut milk.</title>
        <authorList>
            <person name="Liu L."/>
            <person name="Wang Y."/>
            <person name="Liu S."/>
            <person name="Bi J."/>
            <person name="Chen H."/>
            <person name="Deng J."/>
            <person name="Zhang C."/>
            <person name="Hu Q."/>
            <person name="Li C."/>
        </authorList>
    </citation>
    <scope>NUCLEOTIDE SEQUENCE [LARGE SCALE GENOMIC DNA]</scope>
    <source>
        <strain evidence="1 2">WE7</strain>
    </source>
</reference>
<dbReference type="InterPro" id="IPR027056">
    <property type="entry name" value="Gluconate_2DH_su3"/>
</dbReference>
<accession>A0A365YYY6</accession>
<dbReference type="OrthoDB" id="8400810at2"/>
<dbReference type="Proteomes" id="UP000252680">
    <property type="component" value="Unassembled WGS sequence"/>
</dbReference>
<dbReference type="EMBL" id="QEXL01000005">
    <property type="protein sequence ID" value="RBM08250.1"/>
    <property type="molecule type" value="Genomic_DNA"/>
</dbReference>
<comment type="caution">
    <text evidence="1">The sequence shown here is derived from an EMBL/GenBank/DDBJ whole genome shotgun (WGS) entry which is preliminary data.</text>
</comment>
<dbReference type="Pfam" id="PF13618">
    <property type="entry name" value="Gluconate_2-dh3"/>
    <property type="match status" value="1"/>
</dbReference>
<gene>
    <name evidence="1" type="ORF">NJLHNGOC_04855</name>
</gene>
<dbReference type="InterPro" id="IPR006311">
    <property type="entry name" value="TAT_signal"/>
</dbReference>
<dbReference type="PROSITE" id="PS51318">
    <property type="entry name" value="TAT"/>
    <property type="match status" value="1"/>
</dbReference>
<dbReference type="AlphaFoldDB" id="A0A365YYY6"/>
<proteinExistence type="predicted"/>
<keyword evidence="2" id="KW-1185">Reference proteome</keyword>
<protein>
    <submittedName>
        <fullName evidence="1">Gluconate 2-dehydrogenase</fullName>
    </submittedName>
</protein>
<organism evidence="1 2">
    <name type="scientific">Novacetimonas cocois</name>
    <dbReference type="NCBI Taxonomy" id="1747507"/>
    <lineage>
        <taxon>Bacteria</taxon>
        <taxon>Pseudomonadati</taxon>
        <taxon>Pseudomonadota</taxon>
        <taxon>Alphaproteobacteria</taxon>
        <taxon>Acetobacterales</taxon>
        <taxon>Acetobacteraceae</taxon>
        <taxon>Novacetimonas</taxon>
    </lineage>
</organism>
<name>A0A365YYY6_9PROT</name>